<accession>A0A2P6NRD6</accession>
<dbReference type="Gene3D" id="3.30.720.90">
    <property type="match status" value="1"/>
</dbReference>
<dbReference type="InterPro" id="IPR038464">
    <property type="entry name" value="Ribosomal_eL38_sf"/>
</dbReference>
<comment type="caution">
    <text evidence="5">The sequence shown here is derived from an EMBL/GenBank/DDBJ whole genome shotgun (WGS) entry which is preliminary data.</text>
</comment>
<dbReference type="STRING" id="1890364.A0A2P6NRD6"/>
<organism evidence="5 6">
    <name type="scientific">Planoprotostelium fungivorum</name>
    <dbReference type="NCBI Taxonomy" id="1890364"/>
    <lineage>
        <taxon>Eukaryota</taxon>
        <taxon>Amoebozoa</taxon>
        <taxon>Evosea</taxon>
        <taxon>Variosea</taxon>
        <taxon>Cavosteliida</taxon>
        <taxon>Cavosteliaceae</taxon>
        <taxon>Planoprotostelium</taxon>
    </lineage>
</organism>
<dbReference type="GO" id="GO:0003735">
    <property type="term" value="F:structural constituent of ribosome"/>
    <property type="evidence" value="ECO:0007669"/>
    <property type="project" value="InterPro"/>
</dbReference>
<dbReference type="OrthoDB" id="10250488at2759"/>
<evidence type="ECO:0000256" key="4">
    <source>
        <dbReference type="RuleBase" id="RU003445"/>
    </source>
</evidence>
<dbReference type="FunFam" id="3.30.720.90:FF:000001">
    <property type="entry name" value="60S ribosomal protein L38"/>
    <property type="match status" value="1"/>
</dbReference>
<keyword evidence="2 4" id="KW-0689">Ribosomal protein</keyword>
<keyword evidence="3 4" id="KW-0687">Ribonucleoprotein</keyword>
<evidence type="ECO:0000256" key="3">
    <source>
        <dbReference type="ARBA" id="ARBA00023274"/>
    </source>
</evidence>
<dbReference type="AlphaFoldDB" id="A0A2P6NRD6"/>
<evidence type="ECO:0000313" key="6">
    <source>
        <dbReference type="Proteomes" id="UP000241769"/>
    </source>
</evidence>
<dbReference type="EMBL" id="MDYQ01000030">
    <property type="protein sequence ID" value="PRP86519.1"/>
    <property type="molecule type" value="Genomic_DNA"/>
</dbReference>
<comment type="similarity">
    <text evidence="1 4">Belongs to the eukaryotic ribosomal protein eL38 family.</text>
</comment>
<name>A0A2P6NRD6_9EUKA</name>
<reference evidence="5 6" key="1">
    <citation type="journal article" date="2018" name="Genome Biol. Evol.">
        <title>Multiple Roots of Fruiting Body Formation in Amoebozoa.</title>
        <authorList>
            <person name="Hillmann F."/>
            <person name="Forbes G."/>
            <person name="Novohradska S."/>
            <person name="Ferling I."/>
            <person name="Riege K."/>
            <person name="Groth M."/>
            <person name="Westermann M."/>
            <person name="Marz M."/>
            <person name="Spaller T."/>
            <person name="Winckler T."/>
            <person name="Schaap P."/>
            <person name="Glockner G."/>
        </authorList>
    </citation>
    <scope>NUCLEOTIDE SEQUENCE [LARGE SCALE GENOMIC DNA]</scope>
    <source>
        <strain evidence="5 6">Jena</strain>
    </source>
</reference>
<sequence length="71" mass="8469">MPKEIKEIKQFLLTALRKDASEVRIKKNKKSGETKFKVRTSRYLYTLRVREQSKVDKLRQSLPPNLHVEEI</sequence>
<dbReference type="GO" id="GO:0006412">
    <property type="term" value="P:translation"/>
    <property type="evidence" value="ECO:0007669"/>
    <property type="project" value="InterPro"/>
</dbReference>
<protein>
    <submittedName>
        <fullName evidence="5">Putative ribosomal protein L38</fullName>
    </submittedName>
</protein>
<dbReference type="FunCoup" id="A0A2P6NRD6">
    <property type="interactions" value="552"/>
</dbReference>
<evidence type="ECO:0000256" key="1">
    <source>
        <dbReference type="ARBA" id="ARBA00007803"/>
    </source>
</evidence>
<evidence type="ECO:0000256" key="2">
    <source>
        <dbReference type="ARBA" id="ARBA00022980"/>
    </source>
</evidence>
<dbReference type="GO" id="GO:0022625">
    <property type="term" value="C:cytosolic large ribosomal subunit"/>
    <property type="evidence" value="ECO:0007669"/>
    <property type="project" value="TreeGrafter"/>
</dbReference>
<dbReference type="PANTHER" id="PTHR10965:SF0">
    <property type="entry name" value="LARGE RIBOSOMAL SUBUNIT PROTEIN EL38"/>
    <property type="match status" value="1"/>
</dbReference>
<dbReference type="InParanoid" id="A0A2P6NRD6"/>
<dbReference type="InterPro" id="IPR002675">
    <property type="entry name" value="Ribosomal_eL38"/>
</dbReference>
<gene>
    <name evidence="5" type="ORF">PROFUN_05301</name>
</gene>
<dbReference type="GO" id="GO:0022618">
    <property type="term" value="P:protein-RNA complex assembly"/>
    <property type="evidence" value="ECO:0007669"/>
    <property type="project" value="TreeGrafter"/>
</dbReference>
<dbReference type="Proteomes" id="UP000241769">
    <property type="component" value="Unassembled WGS sequence"/>
</dbReference>
<dbReference type="PANTHER" id="PTHR10965">
    <property type="entry name" value="60S RIBOSOMAL PROTEIN L38"/>
    <property type="match status" value="1"/>
</dbReference>
<dbReference type="Pfam" id="PF01781">
    <property type="entry name" value="Ribosomal_L38e"/>
    <property type="match status" value="1"/>
</dbReference>
<proteinExistence type="inferred from homology"/>
<keyword evidence="6" id="KW-1185">Reference proteome</keyword>
<evidence type="ECO:0000313" key="5">
    <source>
        <dbReference type="EMBL" id="PRP86519.1"/>
    </source>
</evidence>